<dbReference type="SMART" id="SM00248">
    <property type="entry name" value="ANK"/>
    <property type="match status" value="3"/>
</dbReference>
<dbReference type="EMBL" id="UYJE01007641">
    <property type="protein sequence ID" value="VDI56686.1"/>
    <property type="molecule type" value="Genomic_DNA"/>
</dbReference>
<gene>
    <name evidence="5" type="ORF">MGAL_10B060160</name>
</gene>
<evidence type="ECO:0000256" key="2">
    <source>
        <dbReference type="ARBA" id="ARBA00023043"/>
    </source>
</evidence>
<accession>A0A8B6FZN0</accession>
<name>A0A8B6FZN0_MYTGA</name>
<comment type="caution">
    <text evidence="5">The sequence shown here is derived from an EMBL/GenBank/DDBJ whole genome shotgun (WGS) entry which is preliminary data.</text>
</comment>
<dbReference type="OrthoDB" id="4735278at2759"/>
<evidence type="ECO:0000259" key="4">
    <source>
        <dbReference type="Pfam" id="PF20720"/>
    </source>
</evidence>
<dbReference type="PROSITE" id="PS50088">
    <property type="entry name" value="ANK_REPEAT"/>
    <property type="match status" value="2"/>
</dbReference>
<evidence type="ECO:0000313" key="6">
    <source>
        <dbReference type="Proteomes" id="UP000596742"/>
    </source>
</evidence>
<evidence type="ECO:0000256" key="3">
    <source>
        <dbReference type="PROSITE-ProRule" id="PRU00023"/>
    </source>
</evidence>
<dbReference type="Gene3D" id="1.25.40.20">
    <property type="entry name" value="Ankyrin repeat-containing domain"/>
    <property type="match status" value="1"/>
</dbReference>
<sequence length="561" mass="64197">METDLGEIIPKNIRELIKRQVEDWEKKDKMFVSTRASDYVMEQLQDNSCLTLTAPSGVGKSFIARHAALVLKKQGYNIIPVELPTDIRDYYQPGRKTVFIVDDIVGNFTANQQQIDNWIQLLPVINTIIANKCCKIIVCCRLQVYKDEKFDILIPFKSCVCNLMSDKLCLTSEEKNIMASIYIDSSVDNIDKLSQNSEFFPLLCSLYHWEKHGNVMEFFKNPFFVYKNELDSLSRHGDEGNYKICSLVLLVLFNNQLKDNWIQGKVTRDQRLLFEATSDACGLNRGTSKAKLKEALQTLEGTFVRYHDGIYRTVNRKLFDFLAHYFGQKMIECLIAYGDSDLVHERFIWQKSPDDQNSNIDFIIQIPEEYLELYLERFIKDWSTGKVRVSFLNNNMKVLSFRQQLLKHLQNLDKSLQVTLANTCDTVLSKEHHGSSTTPLILTCCSGYTDMVQWMLYNDVDVNQCRDDGTTGLIMASSHGHTGIVQLLLEKNPNVDLCDKYGCSPLYMASKDGHTDIVKLLLEKNPDVDLCDKDGLSASKMASQNGHTDIVKLLSRKSYSS</sequence>
<dbReference type="PROSITE" id="PS50297">
    <property type="entry name" value="ANK_REP_REGION"/>
    <property type="match status" value="2"/>
</dbReference>
<protein>
    <recommendedName>
        <fullName evidence="4">Novel STAND NTPase 3 domain-containing protein</fullName>
    </recommendedName>
</protein>
<feature type="domain" description="Novel STAND NTPase 3" evidence="4">
    <location>
        <begin position="31"/>
        <end position="163"/>
    </location>
</feature>
<dbReference type="Pfam" id="PF12796">
    <property type="entry name" value="Ank_2"/>
    <property type="match status" value="1"/>
</dbReference>
<organism evidence="5 6">
    <name type="scientific">Mytilus galloprovincialis</name>
    <name type="common">Mediterranean mussel</name>
    <dbReference type="NCBI Taxonomy" id="29158"/>
    <lineage>
        <taxon>Eukaryota</taxon>
        <taxon>Metazoa</taxon>
        <taxon>Spiralia</taxon>
        <taxon>Lophotrochozoa</taxon>
        <taxon>Mollusca</taxon>
        <taxon>Bivalvia</taxon>
        <taxon>Autobranchia</taxon>
        <taxon>Pteriomorphia</taxon>
        <taxon>Mytilida</taxon>
        <taxon>Mytiloidea</taxon>
        <taxon>Mytilidae</taxon>
        <taxon>Mytilinae</taxon>
        <taxon>Mytilus</taxon>
    </lineage>
</organism>
<dbReference type="AlphaFoldDB" id="A0A8B6FZN0"/>
<dbReference type="SUPFAM" id="SSF48403">
    <property type="entry name" value="Ankyrin repeat"/>
    <property type="match status" value="1"/>
</dbReference>
<reference evidence="5" key="1">
    <citation type="submission" date="2018-11" db="EMBL/GenBank/DDBJ databases">
        <authorList>
            <person name="Alioto T."/>
            <person name="Alioto T."/>
        </authorList>
    </citation>
    <scope>NUCLEOTIDE SEQUENCE</scope>
</reference>
<keyword evidence="2 3" id="KW-0040">ANK repeat</keyword>
<feature type="repeat" description="ANK" evidence="3">
    <location>
        <begin position="468"/>
        <end position="500"/>
    </location>
</feature>
<dbReference type="PANTHER" id="PTHR24171:SF9">
    <property type="entry name" value="ANKYRIN REPEAT DOMAIN-CONTAINING PROTEIN 39"/>
    <property type="match status" value="1"/>
</dbReference>
<dbReference type="InterPro" id="IPR049050">
    <property type="entry name" value="nSTAND3"/>
</dbReference>
<dbReference type="Pfam" id="PF20720">
    <property type="entry name" value="nSTAND3"/>
    <property type="match status" value="1"/>
</dbReference>
<dbReference type="SUPFAM" id="SSF52540">
    <property type="entry name" value="P-loop containing nucleoside triphosphate hydrolases"/>
    <property type="match status" value="1"/>
</dbReference>
<dbReference type="PANTHER" id="PTHR24171">
    <property type="entry name" value="ANKYRIN REPEAT DOMAIN-CONTAINING PROTEIN 39-RELATED"/>
    <property type="match status" value="1"/>
</dbReference>
<dbReference type="InterPro" id="IPR036770">
    <property type="entry name" value="Ankyrin_rpt-contain_sf"/>
</dbReference>
<keyword evidence="6" id="KW-1185">Reference proteome</keyword>
<proteinExistence type="predicted"/>
<dbReference type="InterPro" id="IPR002110">
    <property type="entry name" value="Ankyrin_rpt"/>
</dbReference>
<evidence type="ECO:0000313" key="5">
    <source>
        <dbReference type="EMBL" id="VDI56686.1"/>
    </source>
</evidence>
<evidence type="ECO:0000256" key="1">
    <source>
        <dbReference type="ARBA" id="ARBA00022737"/>
    </source>
</evidence>
<keyword evidence="1" id="KW-0677">Repeat</keyword>
<dbReference type="InterPro" id="IPR027417">
    <property type="entry name" value="P-loop_NTPase"/>
</dbReference>
<dbReference type="Pfam" id="PF00023">
    <property type="entry name" value="Ank"/>
    <property type="match status" value="1"/>
</dbReference>
<feature type="repeat" description="ANK" evidence="3">
    <location>
        <begin position="501"/>
        <end position="533"/>
    </location>
</feature>
<dbReference type="Proteomes" id="UP000596742">
    <property type="component" value="Unassembled WGS sequence"/>
</dbReference>